<dbReference type="Proteomes" id="UP000594014">
    <property type="component" value="Chromosome"/>
</dbReference>
<dbReference type="EMBL" id="CP042469">
    <property type="protein sequence ID" value="QOX64916.1"/>
    <property type="molecule type" value="Genomic_DNA"/>
</dbReference>
<reference evidence="1" key="1">
    <citation type="submission" date="2019-08" db="EMBL/GenBank/DDBJ databases">
        <title>Genome sequence of Clostridiales bacterium MT110.</title>
        <authorList>
            <person name="Cao J."/>
        </authorList>
    </citation>
    <scope>NUCLEOTIDE SEQUENCE</scope>
    <source>
        <strain evidence="1">MT110</strain>
    </source>
</reference>
<protein>
    <submittedName>
        <fullName evidence="1">DUF2232 domain-containing protein</fullName>
    </submittedName>
</protein>
<accession>A0ACD1AEQ9</accession>
<evidence type="ECO:0000313" key="1">
    <source>
        <dbReference type="EMBL" id="QOX64916.1"/>
    </source>
</evidence>
<organism evidence="1 2">
    <name type="scientific">Anoxybacterium hadale</name>
    <dbReference type="NCBI Taxonomy" id="3408580"/>
    <lineage>
        <taxon>Bacteria</taxon>
        <taxon>Bacillati</taxon>
        <taxon>Bacillota</taxon>
        <taxon>Clostridia</taxon>
        <taxon>Peptostreptococcales</taxon>
        <taxon>Anaerovoracaceae</taxon>
        <taxon>Anoxybacterium</taxon>
    </lineage>
</organism>
<evidence type="ECO:0000313" key="2">
    <source>
        <dbReference type="Proteomes" id="UP000594014"/>
    </source>
</evidence>
<proteinExistence type="predicted"/>
<keyword evidence="2" id="KW-1185">Reference proteome</keyword>
<sequence>MYTLITLLIMIVMPIPVMMRYMLTGRNAYRGILEGSMSAITGVSLLFLAFWSMTGLSYLQALKNALNQVNFENMQLPSYYAMGIKELEPASMQLAMDRMKEITTLAVPGIIIVFCIVIAYLNYAVISRVLSKVGKKKVSLLPPFRTFSLPKNIVLGSLLIYVLSYITVSMGIITEDLIMFNLEMLFTFIFSIQGLAAVFYFGYRKRVPKFVLLLFSVIFFTTWIGQTFLFLLGLTDLVFDLRKRFSKLV</sequence>
<gene>
    <name evidence="1" type="ORF">FRZ06_16970</name>
</gene>
<name>A0ACD1AEQ9_9FIRM</name>